<evidence type="ECO:0000313" key="2">
    <source>
        <dbReference type="EMBL" id="GAU24066.1"/>
    </source>
</evidence>
<name>A0A2Z6LY62_TRISU</name>
<protein>
    <submittedName>
        <fullName evidence="2">Uncharacterized protein</fullName>
    </submittedName>
</protein>
<accession>A0A2Z6LY62</accession>
<sequence>MGLVGYIAEKDDGEFLGFDATDNGGVEEDDGGGVVEDDNGGDDQSKEDQVKPQ</sequence>
<evidence type="ECO:0000256" key="1">
    <source>
        <dbReference type="SAM" id="MobiDB-lite"/>
    </source>
</evidence>
<evidence type="ECO:0000313" key="3">
    <source>
        <dbReference type="Proteomes" id="UP000242715"/>
    </source>
</evidence>
<dbReference type="AlphaFoldDB" id="A0A2Z6LY62"/>
<dbReference type="EMBL" id="DF973284">
    <property type="protein sequence ID" value="GAU24066.1"/>
    <property type="molecule type" value="Genomic_DNA"/>
</dbReference>
<proteinExistence type="predicted"/>
<feature type="region of interest" description="Disordered" evidence="1">
    <location>
        <begin position="15"/>
        <end position="53"/>
    </location>
</feature>
<reference evidence="3" key="1">
    <citation type="journal article" date="2017" name="Front. Plant Sci.">
        <title>Climate Clever Clovers: New Paradigm to Reduce the Environmental Footprint of Ruminants by Breeding Low Methanogenic Forages Utilizing Haplotype Variation.</title>
        <authorList>
            <person name="Kaur P."/>
            <person name="Appels R."/>
            <person name="Bayer P.E."/>
            <person name="Keeble-Gagnere G."/>
            <person name="Wang J."/>
            <person name="Hirakawa H."/>
            <person name="Shirasawa K."/>
            <person name="Vercoe P."/>
            <person name="Stefanova K."/>
            <person name="Durmic Z."/>
            <person name="Nichols P."/>
            <person name="Revell C."/>
            <person name="Isobe S.N."/>
            <person name="Edwards D."/>
            <person name="Erskine W."/>
        </authorList>
    </citation>
    <scope>NUCLEOTIDE SEQUENCE [LARGE SCALE GENOMIC DNA]</scope>
    <source>
        <strain evidence="3">cv. Daliak</strain>
    </source>
</reference>
<gene>
    <name evidence="2" type="ORF">TSUD_388590</name>
</gene>
<dbReference type="Proteomes" id="UP000242715">
    <property type="component" value="Unassembled WGS sequence"/>
</dbReference>
<feature type="compositionally biased region" description="Acidic residues" evidence="1">
    <location>
        <begin position="25"/>
        <end position="41"/>
    </location>
</feature>
<organism evidence="2 3">
    <name type="scientific">Trifolium subterraneum</name>
    <name type="common">Subterranean clover</name>
    <dbReference type="NCBI Taxonomy" id="3900"/>
    <lineage>
        <taxon>Eukaryota</taxon>
        <taxon>Viridiplantae</taxon>
        <taxon>Streptophyta</taxon>
        <taxon>Embryophyta</taxon>
        <taxon>Tracheophyta</taxon>
        <taxon>Spermatophyta</taxon>
        <taxon>Magnoliopsida</taxon>
        <taxon>eudicotyledons</taxon>
        <taxon>Gunneridae</taxon>
        <taxon>Pentapetalae</taxon>
        <taxon>rosids</taxon>
        <taxon>fabids</taxon>
        <taxon>Fabales</taxon>
        <taxon>Fabaceae</taxon>
        <taxon>Papilionoideae</taxon>
        <taxon>50 kb inversion clade</taxon>
        <taxon>NPAAA clade</taxon>
        <taxon>Hologalegina</taxon>
        <taxon>IRL clade</taxon>
        <taxon>Trifolieae</taxon>
        <taxon>Trifolium</taxon>
    </lineage>
</organism>
<keyword evidence="3" id="KW-1185">Reference proteome</keyword>
<feature type="compositionally biased region" description="Basic and acidic residues" evidence="1">
    <location>
        <begin position="43"/>
        <end position="53"/>
    </location>
</feature>